<feature type="region of interest" description="Disordered" evidence="1">
    <location>
        <begin position="46"/>
        <end position="82"/>
    </location>
</feature>
<sequence>MSSQPIPYGSITAVSCDRPWKRNMKTFLELHQTGTFLLTHSDQRCTRNAQDRSNHHHHGQYAGHKSVDSDRHHQASRYLGDRPSDRTISWCGWCTRL</sequence>
<protein>
    <submittedName>
        <fullName evidence="2">Uncharacterized protein</fullName>
    </submittedName>
</protein>
<dbReference type="Proteomes" id="UP001519460">
    <property type="component" value="Unassembled WGS sequence"/>
</dbReference>
<name>A0ABD0KMD0_9CAEN</name>
<evidence type="ECO:0000313" key="2">
    <source>
        <dbReference type="EMBL" id="KAK7488076.1"/>
    </source>
</evidence>
<evidence type="ECO:0000313" key="3">
    <source>
        <dbReference type="Proteomes" id="UP001519460"/>
    </source>
</evidence>
<proteinExistence type="predicted"/>
<dbReference type="AlphaFoldDB" id="A0ABD0KMD0"/>
<feature type="compositionally biased region" description="Basic and acidic residues" evidence="1">
    <location>
        <begin position="65"/>
        <end position="82"/>
    </location>
</feature>
<gene>
    <name evidence="2" type="ORF">BaRGS_00020667</name>
</gene>
<reference evidence="2 3" key="1">
    <citation type="journal article" date="2023" name="Sci. Data">
        <title>Genome assembly of the Korean intertidal mud-creeper Batillaria attramentaria.</title>
        <authorList>
            <person name="Patra A.K."/>
            <person name="Ho P.T."/>
            <person name="Jun S."/>
            <person name="Lee S.J."/>
            <person name="Kim Y."/>
            <person name="Won Y.J."/>
        </authorList>
    </citation>
    <scope>NUCLEOTIDE SEQUENCE [LARGE SCALE GENOMIC DNA]</scope>
    <source>
        <strain evidence="2">Wonlab-2016</strain>
    </source>
</reference>
<comment type="caution">
    <text evidence="2">The sequence shown here is derived from an EMBL/GenBank/DDBJ whole genome shotgun (WGS) entry which is preliminary data.</text>
</comment>
<dbReference type="EMBL" id="JACVVK020000155">
    <property type="protein sequence ID" value="KAK7488076.1"/>
    <property type="molecule type" value="Genomic_DNA"/>
</dbReference>
<evidence type="ECO:0000256" key="1">
    <source>
        <dbReference type="SAM" id="MobiDB-lite"/>
    </source>
</evidence>
<organism evidence="2 3">
    <name type="scientific">Batillaria attramentaria</name>
    <dbReference type="NCBI Taxonomy" id="370345"/>
    <lineage>
        <taxon>Eukaryota</taxon>
        <taxon>Metazoa</taxon>
        <taxon>Spiralia</taxon>
        <taxon>Lophotrochozoa</taxon>
        <taxon>Mollusca</taxon>
        <taxon>Gastropoda</taxon>
        <taxon>Caenogastropoda</taxon>
        <taxon>Sorbeoconcha</taxon>
        <taxon>Cerithioidea</taxon>
        <taxon>Batillariidae</taxon>
        <taxon>Batillaria</taxon>
    </lineage>
</organism>
<keyword evidence="3" id="KW-1185">Reference proteome</keyword>
<accession>A0ABD0KMD0</accession>